<dbReference type="EMBL" id="JACHXZ010000002">
    <property type="protein sequence ID" value="MBB3168047.1"/>
    <property type="molecule type" value="Genomic_DNA"/>
</dbReference>
<dbReference type="SUPFAM" id="SSF53955">
    <property type="entry name" value="Lysozyme-like"/>
    <property type="match status" value="1"/>
</dbReference>
<organism evidence="2 3">
    <name type="scientific">Simiduia aestuariiviva</name>
    <dbReference type="NCBI Taxonomy" id="1510459"/>
    <lineage>
        <taxon>Bacteria</taxon>
        <taxon>Pseudomonadati</taxon>
        <taxon>Pseudomonadota</taxon>
        <taxon>Gammaproteobacteria</taxon>
        <taxon>Cellvibrionales</taxon>
        <taxon>Cellvibrionaceae</taxon>
        <taxon>Simiduia</taxon>
    </lineage>
</organism>
<dbReference type="InterPro" id="IPR045795">
    <property type="entry name" value="SLT_4"/>
</dbReference>
<gene>
    <name evidence="2" type="ORF">FHS30_001231</name>
</gene>
<keyword evidence="3" id="KW-1185">Reference proteome</keyword>
<evidence type="ECO:0000313" key="2">
    <source>
        <dbReference type="EMBL" id="MBB3168047.1"/>
    </source>
</evidence>
<dbReference type="Pfam" id="PF19489">
    <property type="entry name" value="SLT_4"/>
    <property type="match status" value="1"/>
</dbReference>
<proteinExistence type="predicted"/>
<dbReference type="AlphaFoldDB" id="A0A839URL6"/>
<reference evidence="2 3" key="1">
    <citation type="submission" date="2020-08" db="EMBL/GenBank/DDBJ databases">
        <title>Genomic Encyclopedia of Type Strains, Phase III (KMG-III): the genomes of soil and plant-associated and newly described type strains.</title>
        <authorList>
            <person name="Whitman W."/>
        </authorList>
    </citation>
    <scope>NUCLEOTIDE SEQUENCE [LARGE SCALE GENOMIC DNA]</scope>
    <source>
        <strain evidence="2 3">CECT 8571</strain>
    </source>
</reference>
<sequence>MKCKQHLAVTGRALTLGLLLLLVGCTTSPPRNPDNLCDIFYEKDDWYDEAKSAEKRWRSPIPTLMAMMHQESRFVAKAKPPRTKILWVIPGPRASSAYGYSQAKDETWEWYQNNSGNGWASRDDFSDAVDFIGWYNYQSGRLANIKPNDTYHLYLAYHEGHGGFKRRTYRKKAWLMNVAKKVSRRANNYRAQLAGCEERLKSSWWPF</sequence>
<dbReference type="Gene3D" id="1.10.530.10">
    <property type="match status" value="1"/>
</dbReference>
<comment type="caution">
    <text evidence="2">The sequence shown here is derived from an EMBL/GenBank/DDBJ whole genome shotgun (WGS) entry which is preliminary data.</text>
</comment>
<accession>A0A839URL6</accession>
<protein>
    <recommendedName>
        <fullName evidence="1">Transglycosylase SLT domain-containing protein</fullName>
    </recommendedName>
</protein>
<evidence type="ECO:0000313" key="3">
    <source>
        <dbReference type="Proteomes" id="UP000559987"/>
    </source>
</evidence>
<dbReference type="CDD" id="cd00442">
    <property type="entry name" value="Lyz-like"/>
    <property type="match status" value="1"/>
</dbReference>
<feature type="domain" description="Transglycosylase SLT" evidence="1">
    <location>
        <begin position="15"/>
        <end position="196"/>
    </location>
</feature>
<evidence type="ECO:0000259" key="1">
    <source>
        <dbReference type="Pfam" id="PF19489"/>
    </source>
</evidence>
<dbReference type="PROSITE" id="PS51257">
    <property type="entry name" value="PROKAR_LIPOPROTEIN"/>
    <property type="match status" value="1"/>
</dbReference>
<dbReference type="InterPro" id="IPR023346">
    <property type="entry name" value="Lysozyme-like_dom_sf"/>
</dbReference>
<dbReference type="RefSeq" id="WP_343048929.1">
    <property type="nucleotide sequence ID" value="NZ_JACHXZ010000002.1"/>
</dbReference>
<dbReference type="Proteomes" id="UP000559987">
    <property type="component" value="Unassembled WGS sequence"/>
</dbReference>
<name>A0A839URL6_9GAMM</name>